<dbReference type="EMBL" id="JAACJP010000015">
    <property type="protein sequence ID" value="KAF5379766.1"/>
    <property type="molecule type" value="Genomic_DNA"/>
</dbReference>
<reference evidence="3 4" key="1">
    <citation type="journal article" date="2020" name="ISME J.">
        <title>Uncovering the hidden diversity of litter-decomposition mechanisms in mushroom-forming fungi.</title>
        <authorList>
            <person name="Floudas D."/>
            <person name="Bentzer J."/>
            <person name="Ahren D."/>
            <person name="Johansson T."/>
            <person name="Persson P."/>
            <person name="Tunlid A."/>
        </authorList>
    </citation>
    <scope>NUCLEOTIDE SEQUENCE [LARGE SCALE GENOMIC DNA]</scope>
    <source>
        <strain evidence="3 4">CBS 661.87</strain>
    </source>
</reference>
<accession>A0A8H5HAR3</accession>
<dbReference type="Proteomes" id="UP000565441">
    <property type="component" value="Unassembled WGS sequence"/>
</dbReference>
<keyword evidence="4" id="KW-1185">Reference proteome</keyword>
<dbReference type="Gene3D" id="3.30.160.60">
    <property type="entry name" value="Classic Zinc Finger"/>
    <property type="match status" value="1"/>
</dbReference>
<dbReference type="AlphaFoldDB" id="A0A8H5HAR3"/>
<evidence type="ECO:0000313" key="4">
    <source>
        <dbReference type="Proteomes" id="UP000565441"/>
    </source>
</evidence>
<name>A0A8H5HAR3_9AGAR</name>
<evidence type="ECO:0000313" key="3">
    <source>
        <dbReference type="EMBL" id="KAF5379766.1"/>
    </source>
</evidence>
<sequence length="280" mass="30815">MSIPLSPYTSQLGLELPFGPVDSCVRHRALLAAAAAMPLAPITDNRPPPEDIFGNPPIPTSRNVYLPHDLCTLNSAGDHVQPCRSPDPSIWRSFTRDETLTFVRPKDVGLPSKVPTPKPIASSSAYSARLPYRPTLDEFMASRESFRDSDTAPGSASSTKPGRAEHTGPAEYESGVTKRTVNLKQVNKASEDRRMAPYQTAARVALHDSMNEPSHLSSTGKHFPCPFDDCNQVCNNKGDLRRHLQTRKHQAAAILCQHGCGRHFTRKDAEKRHADKNTCI</sequence>
<evidence type="ECO:0000256" key="1">
    <source>
        <dbReference type="SAM" id="MobiDB-lite"/>
    </source>
</evidence>
<dbReference type="SMART" id="SM00355">
    <property type="entry name" value="ZnF_C2H2"/>
    <property type="match status" value="1"/>
</dbReference>
<protein>
    <recommendedName>
        <fullName evidence="2">C2H2-type domain-containing protein</fullName>
    </recommendedName>
</protein>
<evidence type="ECO:0000259" key="2">
    <source>
        <dbReference type="PROSITE" id="PS00028"/>
    </source>
</evidence>
<gene>
    <name evidence="3" type="ORF">D9615_005729</name>
</gene>
<feature type="domain" description="C2H2-type" evidence="2">
    <location>
        <begin position="225"/>
        <end position="249"/>
    </location>
</feature>
<dbReference type="PROSITE" id="PS00028">
    <property type="entry name" value="ZINC_FINGER_C2H2_1"/>
    <property type="match status" value="1"/>
</dbReference>
<dbReference type="InterPro" id="IPR013087">
    <property type="entry name" value="Znf_C2H2_type"/>
</dbReference>
<comment type="caution">
    <text evidence="3">The sequence shown here is derived from an EMBL/GenBank/DDBJ whole genome shotgun (WGS) entry which is preliminary data.</text>
</comment>
<organism evidence="3 4">
    <name type="scientific">Tricholomella constricta</name>
    <dbReference type="NCBI Taxonomy" id="117010"/>
    <lineage>
        <taxon>Eukaryota</taxon>
        <taxon>Fungi</taxon>
        <taxon>Dikarya</taxon>
        <taxon>Basidiomycota</taxon>
        <taxon>Agaricomycotina</taxon>
        <taxon>Agaricomycetes</taxon>
        <taxon>Agaricomycetidae</taxon>
        <taxon>Agaricales</taxon>
        <taxon>Tricholomatineae</taxon>
        <taxon>Lyophyllaceae</taxon>
        <taxon>Tricholomella</taxon>
    </lineage>
</organism>
<feature type="region of interest" description="Disordered" evidence="1">
    <location>
        <begin position="144"/>
        <end position="181"/>
    </location>
</feature>
<dbReference type="OrthoDB" id="8922241at2759"/>
<proteinExistence type="predicted"/>